<evidence type="ECO:0000259" key="2">
    <source>
        <dbReference type="PROSITE" id="PS50018"/>
    </source>
</evidence>
<dbReference type="GO" id="GO:0046580">
    <property type="term" value="P:negative regulation of Ras protein signal transduction"/>
    <property type="evidence" value="ECO:0007669"/>
    <property type="project" value="TreeGrafter"/>
</dbReference>
<comment type="caution">
    <text evidence="3">The sequence shown here is derived from an EMBL/GenBank/DDBJ whole genome shotgun (WGS) entry which is preliminary data.</text>
</comment>
<dbReference type="InterPro" id="IPR023152">
    <property type="entry name" value="RasGAP_CS"/>
</dbReference>
<sequence>MIESRRDPNQLKANRYQSLRNYQPSNIAKAAYKAAAFGVPLGNSGNAKIDKRYSVASLWSMVAENDVEVDDELTKAQRKLRDLKARISAQSKRNFTLERDVRYLDSRIALLIQNRMALDEQQEVASHLDEIDNTVGTIPDDRKRQSYGNLFFMLQSEPKHIASLARLVSLSEIDTLLQTVMFTIYGNQYESREEHLLLTMFQNVLAAQFDSSTDFGSLLRANTPVSRMMTTYTRRGPGQTYLKNVLSERINNLIDHKDLDLEINPLKVYEQMIKDIEEETGKPCDLPKGITQEAAQENADVQAIIAPRLNMLMEITGSFLSTIIASINQVPYGIRWICKQIRSLTKRKYPDATDFNICSLIGGFFFLRFVNPAIVTPQAYMLVDSNPSPNPRRTLTLVAKLLQNLANKPTYSKEGYMLSLNPFVEQNKTKINKFLNDLCEVGDFYESLEMDQYIALSKKELELNITLNEIYNTHSLLLQHAEVLCPNEDDHLNIILKELGTPPPQVPRKENKSIILPLFSRWETLIADNPSMLADSQLTQGDVLYMDTKALMVQIVRTMPSLAKEKPLNLKRIAEAAATSHDATLVRKGIKVRDMLFQLEEIGVSDSKHEFMANEVAQEIIYLGSLKDKVMKEIKSLEVVFKTICDHNNYLRSQLESYKAYLQNVRTQSGTQVIKGKEKKSKQGHVFGPIKYTHSQLEKEGIIVESNVPENRRSNIFFNISSPIPGSFVIELYYKGREKPILEMDLKLDDLLEKQQMGIQLLDLEYVRLNVNRVIYLLNKQFLKR</sequence>
<dbReference type="SMART" id="SM00323">
    <property type="entry name" value="RasGAP"/>
    <property type="match status" value="1"/>
</dbReference>
<dbReference type="SUPFAM" id="SSF143885">
    <property type="entry name" value="RGC domain-like"/>
    <property type="match status" value="1"/>
</dbReference>
<dbReference type="PANTHER" id="PTHR14149">
    <property type="entry name" value="RAS GTPASE-ACTIVATING PROTEIN WITH IQ MOTIF"/>
    <property type="match status" value="1"/>
</dbReference>
<dbReference type="STRING" id="1754191.A0A1Y1UY23"/>
<dbReference type="PROSITE" id="PS00509">
    <property type="entry name" value="RAS_GTPASE_ACTIV_1"/>
    <property type="match status" value="1"/>
</dbReference>
<feature type="domain" description="Ras-GAP" evidence="2">
    <location>
        <begin position="192"/>
        <end position="407"/>
    </location>
</feature>
<dbReference type="Pfam" id="PF03836">
    <property type="entry name" value="RasGAP_C"/>
    <property type="match status" value="1"/>
</dbReference>
<dbReference type="Proteomes" id="UP000193719">
    <property type="component" value="Unassembled WGS sequence"/>
</dbReference>
<proteinExistence type="predicted"/>
<evidence type="ECO:0000313" key="3">
    <source>
        <dbReference type="EMBL" id="ORX42481.1"/>
    </source>
</evidence>
<dbReference type="Gene3D" id="1.10.506.10">
    <property type="entry name" value="GTPase Activation - p120gap, domain 1"/>
    <property type="match status" value="1"/>
</dbReference>
<dbReference type="AlphaFoldDB" id="A0A1Y1UY23"/>
<dbReference type="InterPro" id="IPR008936">
    <property type="entry name" value="Rho_GTPase_activation_prot"/>
</dbReference>
<reference evidence="3 4" key="2">
    <citation type="submission" date="2016-08" db="EMBL/GenBank/DDBJ databases">
        <title>Pervasive Adenine N6-methylation of Active Genes in Fungi.</title>
        <authorList>
            <consortium name="DOE Joint Genome Institute"/>
            <person name="Mondo S.J."/>
            <person name="Dannebaum R.O."/>
            <person name="Kuo R.C."/>
            <person name="Labutti K."/>
            <person name="Haridas S."/>
            <person name="Kuo A."/>
            <person name="Salamov A."/>
            <person name="Ahrendt S.R."/>
            <person name="Lipzen A."/>
            <person name="Sullivan W."/>
            <person name="Andreopoulos W.B."/>
            <person name="Clum A."/>
            <person name="Lindquist E."/>
            <person name="Daum C."/>
            <person name="Ramamoorthy G.K."/>
            <person name="Gryganskyi A."/>
            <person name="Culley D."/>
            <person name="Magnuson J.K."/>
            <person name="James T.Y."/>
            <person name="O'Malley M.A."/>
            <person name="Stajich J.E."/>
            <person name="Spatafora J.W."/>
            <person name="Visel A."/>
            <person name="Grigoriev I.V."/>
        </authorList>
    </citation>
    <scope>NUCLEOTIDE SEQUENCE [LARGE SCALE GENOMIC DNA]</scope>
    <source>
        <strain evidence="4">finn</strain>
    </source>
</reference>
<dbReference type="GO" id="GO:0005096">
    <property type="term" value="F:GTPase activator activity"/>
    <property type="evidence" value="ECO:0007669"/>
    <property type="project" value="TreeGrafter"/>
</dbReference>
<dbReference type="Pfam" id="PF00616">
    <property type="entry name" value="RasGAP"/>
    <property type="match status" value="1"/>
</dbReference>
<feature type="coiled-coil region" evidence="1">
    <location>
        <begin position="66"/>
        <end position="93"/>
    </location>
</feature>
<dbReference type="InterPro" id="IPR000593">
    <property type="entry name" value="RasGAP_C"/>
</dbReference>
<evidence type="ECO:0000313" key="4">
    <source>
        <dbReference type="Proteomes" id="UP000193719"/>
    </source>
</evidence>
<dbReference type="GO" id="GO:0005938">
    <property type="term" value="C:cell cortex"/>
    <property type="evidence" value="ECO:0007669"/>
    <property type="project" value="TreeGrafter"/>
</dbReference>
<accession>A0A1Y1UY23</accession>
<reference evidence="3 4" key="1">
    <citation type="submission" date="2016-08" db="EMBL/GenBank/DDBJ databases">
        <title>Genomes of anaerobic fungi encode conserved fungal cellulosomes for biomass hydrolysis.</title>
        <authorList>
            <consortium name="DOE Joint Genome Institute"/>
            <person name="Haitjema C.H."/>
            <person name="Gilmore S.P."/>
            <person name="Henske J.K."/>
            <person name="Solomon K.V."/>
            <person name="De Groot R."/>
            <person name="Kuo A."/>
            <person name="Mondo S.J."/>
            <person name="Salamov A.A."/>
            <person name="Labutti K."/>
            <person name="Zhao Z."/>
            <person name="Chiniquy J."/>
            <person name="Barry K."/>
            <person name="Brewer H.M."/>
            <person name="Purvine S.O."/>
            <person name="Wright A.T."/>
            <person name="Boxma B."/>
            <person name="Van Alen T."/>
            <person name="Hackstein J.H."/>
            <person name="Baker S.E."/>
            <person name="Grigoriev I.V."/>
            <person name="O'Malley M.A."/>
        </authorList>
    </citation>
    <scope>NUCLEOTIDE SEQUENCE [LARGE SCALE GENOMIC DNA]</scope>
    <source>
        <strain evidence="4">finn</strain>
    </source>
</reference>
<keyword evidence="4" id="KW-1185">Reference proteome</keyword>
<dbReference type="OrthoDB" id="775356at2759"/>
<dbReference type="PANTHER" id="PTHR14149:SF17">
    <property type="entry name" value="GTPASE-ACTIVATING PROTEIN"/>
    <property type="match status" value="1"/>
</dbReference>
<dbReference type="SUPFAM" id="SSF48350">
    <property type="entry name" value="GTPase activation domain, GAP"/>
    <property type="match status" value="1"/>
</dbReference>
<gene>
    <name evidence="3" type="ORF">BCR36DRAFT_337497</name>
</gene>
<organism evidence="3 4">
    <name type="scientific">Piromyces finnis</name>
    <dbReference type="NCBI Taxonomy" id="1754191"/>
    <lineage>
        <taxon>Eukaryota</taxon>
        <taxon>Fungi</taxon>
        <taxon>Fungi incertae sedis</taxon>
        <taxon>Chytridiomycota</taxon>
        <taxon>Chytridiomycota incertae sedis</taxon>
        <taxon>Neocallimastigomycetes</taxon>
        <taxon>Neocallimastigales</taxon>
        <taxon>Neocallimastigaceae</taxon>
        <taxon>Piromyces</taxon>
    </lineage>
</organism>
<name>A0A1Y1UY23_9FUNG</name>
<protein>
    <submittedName>
        <fullName evidence="3">Putative ras GTPase-activating protein sar1</fullName>
    </submittedName>
</protein>
<dbReference type="InterPro" id="IPR001936">
    <property type="entry name" value="RasGAP_dom"/>
</dbReference>
<evidence type="ECO:0000256" key="1">
    <source>
        <dbReference type="SAM" id="Coils"/>
    </source>
</evidence>
<dbReference type="PROSITE" id="PS50018">
    <property type="entry name" value="RAS_GTPASE_ACTIV_2"/>
    <property type="match status" value="1"/>
</dbReference>
<keyword evidence="1" id="KW-0175">Coiled coil</keyword>
<dbReference type="CDD" id="cd05132">
    <property type="entry name" value="RasGAP_GAPA"/>
    <property type="match status" value="1"/>
</dbReference>
<dbReference type="EMBL" id="MCFH01000064">
    <property type="protein sequence ID" value="ORX42481.1"/>
    <property type="molecule type" value="Genomic_DNA"/>
</dbReference>